<dbReference type="AlphaFoldDB" id="A0A4U8W1H3"/>
<reference evidence="2 3" key="1">
    <citation type="submission" date="2019-02" db="EMBL/GenBank/DDBJ databases">
        <authorList>
            <consortium name="Pathogen Informatics"/>
        </authorList>
    </citation>
    <scope>NUCLEOTIDE SEQUENCE [LARGE SCALE GENOMIC DNA]</scope>
    <source>
        <strain evidence="2 3">3012STDY6756504</strain>
    </source>
</reference>
<accession>A0A4U8W1H3</accession>
<dbReference type="Gene3D" id="3.40.50.12780">
    <property type="entry name" value="N-terminal domain of ligase-like"/>
    <property type="match status" value="1"/>
</dbReference>
<dbReference type="InterPro" id="IPR042099">
    <property type="entry name" value="ANL_N_sf"/>
</dbReference>
<dbReference type="InterPro" id="IPR000873">
    <property type="entry name" value="AMP-dep_synth/lig_dom"/>
</dbReference>
<feature type="domain" description="AMP-dependent synthetase/ligase" evidence="1">
    <location>
        <begin position="20"/>
        <end position="90"/>
    </location>
</feature>
<dbReference type="RefSeq" id="WP_130917383.1">
    <property type="nucleotide sequence ID" value="NZ_LR215973.1"/>
</dbReference>
<proteinExistence type="predicted"/>
<sequence length="152" mass="15932">MHTPVASHTGNVTVLPTARPAAVDPEAVVVSAADVSLSYAELDSWSNRLARLLLEIGAGPGIRVAIAVDEPVEAVVAERAVVKIGAIPMAMGEGESTAFGTGLGVTTKQERPQLDDRISWLVLDDRSTLQRYLAGSDQPLTEADFAVVARSA</sequence>
<organism evidence="2 3">
    <name type="scientific">Nocardia cyriacigeorgica</name>
    <dbReference type="NCBI Taxonomy" id="135487"/>
    <lineage>
        <taxon>Bacteria</taxon>
        <taxon>Bacillati</taxon>
        <taxon>Actinomycetota</taxon>
        <taxon>Actinomycetes</taxon>
        <taxon>Mycobacteriales</taxon>
        <taxon>Nocardiaceae</taxon>
        <taxon>Nocardia</taxon>
    </lineage>
</organism>
<evidence type="ECO:0000313" key="3">
    <source>
        <dbReference type="Proteomes" id="UP000290439"/>
    </source>
</evidence>
<dbReference type="SUPFAM" id="SSF56801">
    <property type="entry name" value="Acetyl-CoA synthetase-like"/>
    <property type="match status" value="1"/>
</dbReference>
<name>A0A4U8W1H3_9NOCA</name>
<dbReference type="Proteomes" id="UP000290439">
    <property type="component" value="Chromosome"/>
</dbReference>
<dbReference type="EMBL" id="LR215973">
    <property type="protein sequence ID" value="VFA98985.1"/>
    <property type="molecule type" value="Genomic_DNA"/>
</dbReference>
<protein>
    <submittedName>
        <fullName evidence="2">Dimodular nonribosomal peptide synthase</fullName>
    </submittedName>
</protein>
<evidence type="ECO:0000313" key="2">
    <source>
        <dbReference type="EMBL" id="VFA98985.1"/>
    </source>
</evidence>
<evidence type="ECO:0000259" key="1">
    <source>
        <dbReference type="Pfam" id="PF00501"/>
    </source>
</evidence>
<dbReference type="Pfam" id="PF00501">
    <property type="entry name" value="AMP-binding"/>
    <property type="match status" value="1"/>
</dbReference>
<gene>
    <name evidence="2" type="primary">dhbF_2</name>
    <name evidence="2" type="ORF">NCTC10797_02764</name>
</gene>